<dbReference type="GO" id="GO:0006364">
    <property type="term" value="P:rRNA processing"/>
    <property type="evidence" value="ECO:0007669"/>
    <property type="project" value="UniProtKB-KW"/>
</dbReference>
<dbReference type="GeneID" id="55641190"/>
<evidence type="ECO:0000256" key="4">
    <source>
        <dbReference type="ARBA" id="ARBA00022741"/>
    </source>
</evidence>
<organism evidence="8 9">
    <name type="scientific">Metallosphaera tengchongensis</name>
    <dbReference type="NCBI Taxonomy" id="1532350"/>
    <lineage>
        <taxon>Archaea</taxon>
        <taxon>Thermoproteota</taxon>
        <taxon>Thermoprotei</taxon>
        <taxon>Sulfolobales</taxon>
        <taxon>Sulfolobaceae</taxon>
        <taxon>Metallosphaera</taxon>
    </lineage>
</organism>
<dbReference type="EC" id="2.7.4.3" evidence="7"/>
<sequence length="181" mass="20724">MIVVISGSPGTGKTAVSLALSKLTGMDYLHVSSFVLEKGLYVKYDEARSSYEIDDETVAQELEKFLKDRKNIVIETVYPSLINNADRVVVLRRDPRRLFEELSQRGWSKLKIVENVEAEILGYVSTEAKEWFGKVCEIDTTNLSVDQVVGKIMNETCDHDIDWLDRQDIQELLFYLDKIIN</sequence>
<keyword evidence="6 7" id="KW-0067">ATP-binding</keyword>
<reference evidence="8 9" key="1">
    <citation type="submission" date="2020-02" db="EMBL/GenBank/DDBJ databases">
        <title>Comparative genome analysis reveals the metabolism and evolution of the thermophilic archaeal genus Metallosphaera.</title>
        <authorList>
            <person name="Jiang C."/>
        </authorList>
    </citation>
    <scope>NUCLEOTIDE SEQUENCE [LARGE SCALE GENOMIC DNA]</scope>
    <source>
        <strain evidence="8 9">Ric-A</strain>
    </source>
</reference>
<keyword evidence="9" id="KW-1185">Reference proteome</keyword>
<comment type="catalytic activity">
    <reaction evidence="7">
        <text>AMP + ATP = 2 ADP</text>
        <dbReference type="Rhea" id="RHEA:12973"/>
        <dbReference type="ChEBI" id="CHEBI:30616"/>
        <dbReference type="ChEBI" id="CHEBI:456215"/>
        <dbReference type="ChEBI" id="CHEBI:456216"/>
        <dbReference type="EC" id="2.7.4.3"/>
    </reaction>
</comment>
<evidence type="ECO:0000313" key="8">
    <source>
        <dbReference type="EMBL" id="QKQ99753.1"/>
    </source>
</evidence>
<evidence type="ECO:0000256" key="7">
    <source>
        <dbReference type="HAMAP-Rule" id="MF_00039"/>
    </source>
</evidence>
<feature type="binding site" evidence="7">
    <location>
        <position position="12"/>
    </location>
    <ligand>
        <name>ATP</name>
        <dbReference type="ChEBI" id="CHEBI:30616"/>
    </ligand>
</feature>
<name>A0A6N0NSD8_9CREN</name>
<dbReference type="InterPro" id="IPR020618">
    <property type="entry name" value="Adenyl_kinase_AK6"/>
</dbReference>
<keyword evidence="5 7" id="KW-0418">Kinase</keyword>
<dbReference type="Pfam" id="PF13238">
    <property type="entry name" value="AAA_18"/>
    <property type="match status" value="1"/>
</dbReference>
<keyword evidence="1 7" id="KW-0690">Ribosome biogenesis</keyword>
<evidence type="ECO:0000313" key="9">
    <source>
        <dbReference type="Proteomes" id="UP000509301"/>
    </source>
</evidence>
<feature type="binding site" evidence="7">
    <location>
        <position position="13"/>
    </location>
    <ligand>
        <name>ATP</name>
        <dbReference type="ChEBI" id="CHEBI:30616"/>
    </ligand>
</feature>
<dbReference type="SUPFAM" id="SSF52540">
    <property type="entry name" value="P-loop containing nucleoside triphosphate hydrolases"/>
    <property type="match status" value="1"/>
</dbReference>
<evidence type="ECO:0000256" key="5">
    <source>
        <dbReference type="ARBA" id="ARBA00022777"/>
    </source>
</evidence>
<feature type="binding site" evidence="7">
    <location>
        <position position="14"/>
    </location>
    <ligand>
        <name>ATP</name>
        <dbReference type="ChEBI" id="CHEBI:30616"/>
    </ligand>
</feature>
<evidence type="ECO:0000256" key="1">
    <source>
        <dbReference type="ARBA" id="ARBA00022517"/>
    </source>
</evidence>
<dbReference type="GO" id="GO:0016887">
    <property type="term" value="F:ATP hydrolysis activity"/>
    <property type="evidence" value="ECO:0007669"/>
    <property type="project" value="InterPro"/>
</dbReference>
<keyword evidence="4 7" id="KW-0547">Nucleotide-binding</keyword>
<accession>A0A6N0NSD8</accession>
<dbReference type="Gene3D" id="3.40.50.300">
    <property type="entry name" value="P-loop containing nucleotide triphosphate hydrolases"/>
    <property type="match status" value="1"/>
</dbReference>
<dbReference type="EMBL" id="CP049074">
    <property type="protein sequence ID" value="QKQ99753.1"/>
    <property type="molecule type" value="Genomic_DNA"/>
</dbReference>
<dbReference type="OrthoDB" id="8730at2157"/>
<evidence type="ECO:0000256" key="6">
    <source>
        <dbReference type="ARBA" id="ARBA00022840"/>
    </source>
</evidence>
<dbReference type="AlphaFoldDB" id="A0A6N0NSD8"/>
<keyword evidence="3 7" id="KW-0808">Transferase</keyword>
<evidence type="ECO:0000256" key="3">
    <source>
        <dbReference type="ARBA" id="ARBA00022679"/>
    </source>
</evidence>
<protein>
    <recommendedName>
        <fullName evidence="7">Putative adenylate kinase</fullName>
        <shortName evidence="7">AK</shortName>
        <ecNumber evidence="7">2.7.4.3</ecNumber>
    </recommendedName>
    <alternativeName>
        <fullName evidence="7">ATP-AMP transphosphorylase</fullName>
    </alternativeName>
</protein>
<dbReference type="PANTHER" id="PTHR12595">
    <property type="entry name" value="POS9-ACTIVATING FACTOR FAP7-RELATED"/>
    <property type="match status" value="1"/>
</dbReference>
<comment type="similarity">
    <text evidence="7">Belongs to the adenylate kinase family. AK6 subfamily.</text>
</comment>
<gene>
    <name evidence="8" type="ORF">GWK48_04535</name>
</gene>
<dbReference type="HAMAP" id="MF_00039">
    <property type="entry name" value="Adenylate_kinase_AK6"/>
    <property type="match status" value="1"/>
</dbReference>
<dbReference type="GO" id="GO:0005524">
    <property type="term" value="F:ATP binding"/>
    <property type="evidence" value="ECO:0007669"/>
    <property type="project" value="UniProtKB-UniRule"/>
</dbReference>
<feature type="region of interest" description="LID" evidence="7">
    <location>
        <begin position="104"/>
        <end position="114"/>
    </location>
</feature>
<keyword evidence="2 7" id="KW-0698">rRNA processing</keyword>
<dbReference type="GO" id="GO:0004017">
    <property type="term" value="F:AMP kinase activity"/>
    <property type="evidence" value="ECO:0007669"/>
    <property type="project" value="UniProtKB-UniRule"/>
</dbReference>
<dbReference type="KEGG" id="mten:GWK48_04535"/>
<dbReference type="RefSeq" id="WP_174630028.1">
    <property type="nucleotide sequence ID" value="NZ_CP049074.1"/>
</dbReference>
<dbReference type="GO" id="GO:0042274">
    <property type="term" value="P:ribosomal small subunit biogenesis"/>
    <property type="evidence" value="ECO:0007669"/>
    <property type="project" value="UniProtKB-UniRule"/>
</dbReference>
<dbReference type="InterPro" id="IPR027417">
    <property type="entry name" value="P-loop_NTPase"/>
</dbReference>
<evidence type="ECO:0000256" key="2">
    <source>
        <dbReference type="ARBA" id="ARBA00022552"/>
    </source>
</evidence>
<feature type="binding site" evidence="7">
    <location>
        <position position="105"/>
    </location>
    <ligand>
        <name>ATP</name>
        <dbReference type="ChEBI" id="CHEBI:30616"/>
    </ligand>
</feature>
<proteinExistence type="inferred from homology"/>
<dbReference type="PANTHER" id="PTHR12595:SF0">
    <property type="entry name" value="ADENYLATE KINASE ISOENZYME 6"/>
    <property type="match status" value="1"/>
</dbReference>
<comment type="function">
    <text evidence="7">Broad-specificity nucleoside monophosphate (NMP) kinase that catalyzes the reversible transfer of the terminal phosphate group between nucleoside triphosphates and monophosphates. Has also ATPase activity. Involved in the late maturation steps of the 30S ribosomal particles, specifically 16S rRNA maturation. While NMP activity is not required for ribosome maturation, ATPase activity is. Associates transiently with small ribosomal subunit protein uS11. ATP hydrolysis breaks the interaction with uS11. May temporarily remove uS11 from the ribosome to enable a conformational change of the ribosomal RNA that is needed for the final maturation step of the small ribosomal subunit.</text>
</comment>
<comment type="catalytic activity">
    <reaction evidence="7">
        <text>ATP + H2O = ADP + phosphate + H(+)</text>
        <dbReference type="Rhea" id="RHEA:13065"/>
        <dbReference type="ChEBI" id="CHEBI:15377"/>
        <dbReference type="ChEBI" id="CHEBI:15378"/>
        <dbReference type="ChEBI" id="CHEBI:30616"/>
        <dbReference type="ChEBI" id="CHEBI:43474"/>
        <dbReference type="ChEBI" id="CHEBI:456216"/>
    </reaction>
</comment>
<comment type="subunit">
    <text evidence="7">Interacts with uS11. Not a structural component of 40S pre-ribosomes, but transiently interacts with them by binding to uS11.</text>
</comment>
<feature type="binding site" evidence="7">
    <location>
        <position position="10"/>
    </location>
    <ligand>
        <name>ATP</name>
        <dbReference type="ChEBI" id="CHEBI:30616"/>
    </ligand>
</feature>
<dbReference type="Proteomes" id="UP000509301">
    <property type="component" value="Chromosome"/>
</dbReference>
<comment type="caution">
    <text evidence="7">Lacks conserved residue(s) required for the propagation of feature annotation.</text>
</comment>